<dbReference type="InterPro" id="IPR017938">
    <property type="entry name" value="Riboflavin_synthase-like_b-brl"/>
</dbReference>
<dbReference type="InterPro" id="IPR023173">
    <property type="entry name" value="NADPH_Cyt_P450_Rdtase_alpha"/>
</dbReference>
<accession>A0ABR2VSL2</accession>
<gene>
    <name evidence="3" type="ORF">K7432_012229</name>
</gene>
<name>A0ABR2VSL2_9FUNG</name>
<evidence type="ECO:0000259" key="2">
    <source>
        <dbReference type="PROSITE" id="PS50902"/>
    </source>
</evidence>
<dbReference type="Pfam" id="PF00258">
    <property type="entry name" value="Flavodoxin_1"/>
    <property type="match status" value="1"/>
</dbReference>
<dbReference type="PANTHER" id="PTHR19384">
    <property type="entry name" value="NITRIC OXIDE SYNTHASE-RELATED"/>
    <property type="match status" value="1"/>
</dbReference>
<dbReference type="Gene3D" id="3.40.50.360">
    <property type="match status" value="1"/>
</dbReference>
<dbReference type="Proteomes" id="UP001479436">
    <property type="component" value="Unassembled WGS sequence"/>
</dbReference>
<evidence type="ECO:0000313" key="4">
    <source>
        <dbReference type="Proteomes" id="UP001479436"/>
    </source>
</evidence>
<dbReference type="InterPro" id="IPR029039">
    <property type="entry name" value="Flavoprotein-like_sf"/>
</dbReference>
<feature type="domain" description="Flavodoxin-like" evidence="2">
    <location>
        <begin position="1"/>
        <end position="64"/>
    </location>
</feature>
<protein>
    <recommendedName>
        <fullName evidence="2">Flavodoxin-like domain-containing protein</fullName>
    </recommendedName>
</protein>
<reference evidence="3 4" key="1">
    <citation type="submission" date="2023-04" db="EMBL/GenBank/DDBJ databases">
        <title>Genome of Basidiobolus ranarum AG-B5.</title>
        <authorList>
            <person name="Stajich J.E."/>
            <person name="Carter-House D."/>
            <person name="Gryganskyi A."/>
        </authorList>
    </citation>
    <scope>NUCLEOTIDE SEQUENCE [LARGE SCALE GENOMIC DNA]</scope>
    <source>
        <strain evidence="3 4">AG-B5</strain>
    </source>
</reference>
<dbReference type="InterPro" id="IPR008254">
    <property type="entry name" value="Flavodoxin/NO_synth"/>
</dbReference>
<dbReference type="PANTHER" id="PTHR19384:SF17">
    <property type="entry name" value="NADPH--CYTOCHROME P450 REDUCTASE"/>
    <property type="match status" value="1"/>
</dbReference>
<sequence length="256" mass="29209">MLSGVEFGVFGCCSSDYTQFNACARFFDNVLERLGGERIVKLGVGDAKSGDQEGIFEKWMKSVIEVINSGIYSPRTSLTPTSLSLELMLSDKHRARNECIQSYSTFRMTESSLMYKKTRFISWLSQENPGRSVRKFSFTLPDKVDGYKEGGHMLILPNNRPQEIRKISKFINLSLDMYITIISDDGFQVPEFLLGSETVKDILARWIDLEAKPALTQIQGFIQATSEAPHLELLRESLVKIFFNYRKWSTDKQPTQ</sequence>
<keyword evidence="1" id="KW-0285">Flavoprotein</keyword>
<dbReference type="SUPFAM" id="SSF63380">
    <property type="entry name" value="Riboflavin synthase domain-like"/>
    <property type="match status" value="1"/>
</dbReference>
<dbReference type="InterPro" id="IPR001094">
    <property type="entry name" value="Flavdoxin-like"/>
</dbReference>
<evidence type="ECO:0000313" key="3">
    <source>
        <dbReference type="EMBL" id="KAK9700364.1"/>
    </source>
</evidence>
<keyword evidence="4" id="KW-1185">Reference proteome</keyword>
<proteinExistence type="predicted"/>
<dbReference type="EMBL" id="JASJQH010007914">
    <property type="protein sequence ID" value="KAK9700364.1"/>
    <property type="molecule type" value="Genomic_DNA"/>
</dbReference>
<evidence type="ECO:0000256" key="1">
    <source>
        <dbReference type="ARBA" id="ARBA00022630"/>
    </source>
</evidence>
<dbReference type="SUPFAM" id="SSF52218">
    <property type="entry name" value="Flavoproteins"/>
    <property type="match status" value="1"/>
</dbReference>
<dbReference type="PROSITE" id="PS50902">
    <property type="entry name" value="FLAVODOXIN_LIKE"/>
    <property type="match status" value="1"/>
</dbReference>
<feature type="non-terminal residue" evidence="3">
    <location>
        <position position="256"/>
    </location>
</feature>
<dbReference type="Gene3D" id="1.20.990.10">
    <property type="entry name" value="NADPH-cytochrome p450 Reductase, Chain A, domain 3"/>
    <property type="match status" value="1"/>
</dbReference>
<comment type="caution">
    <text evidence="3">The sequence shown here is derived from an EMBL/GenBank/DDBJ whole genome shotgun (WGS) entry which is preliminary data.</text>
</comment>
<organism evidence="3 4">
    <name type="scientific">Basidiobolus ranarum</name>
    <dbReference type="NCBI Taxonomy" id="34480"/>
    <lineage>
        <taxon>Eukaryota</taxon>
        <taxon>Fungi</taxon>
        <taxon>Fungi incertae sedis</taxon>
        <taxon>Zoopagomycota</taxon>
        <taxon>Entomophthoromycotina</taxon>
        <taxon>Basidiobolomycetes</taxon>
        <taxon>Basidiobolales</taxon>
        <taxon>Basidiobolaceae</taxon>
        <taxon>Basidiobolus</taxon>
    </lineage>
</organism>
<dbReference type="PRINTS" id="PR00369">
    <property type="entry name" value="FLAVODOXIN"/>
</dbReference>